<sequence length="218" mass="23329">MSDVVPRQDLWTMAHAERAALADDLADLHAGQWALPSLCGEWVVEEVVAHLTAAASIGRLRWLASVLGARFDFDLHNSRRLAEHRGATPAETLERFRAIVTSTTAASGHTAAWLGEVIVHAQDIRRPLGLPRTPSVAAVTEVARFFAARDFTVSSRSMIEGLRLEATDGPFSTGTGPSVHGTTIALTMAMAGRLAYCDDLTGPGVPTLRTRCAPHDAA</sequence>
<dbReference type="Gene3D" id="1.20.120.450">
    <property type="entry name" value="dinb family like domain"/>
    <property type="match status" value="1"/>
</dbReference>
<evidence type="ECO:0000313" key="3">
    <source>
        <dbReference type="Proteomes" id="UP000255355"/>
    </source>
</evidence>
<evidence type="ECO:0000313" key="2">
    <source>
        <dbReference type="EMBL" id="RDI48281.1"/>
    </source>
</evidence>
<reference evidence="2 3" key="1">
    <citation type="submission" date="2018-07" db="EMBL/GenBank/DDBJ databases">
        <title>Genomic Encyclopedia of Type Strains, Phase IV (KMG-IV): sequencing the most valuable type-strain genomes for metagenomic binning, comparative biology and taxonomic classification.</title>
        <authorList>
            <person name="Goeker M."/>
        </authorList>
    </citation>
    <scope>NUCLEOTIDE SEQUENCE [LARGE SCALE GENOMIC DNA]</scope>
    <source>
        <strain evidence="2 3">DSM 44952</strain>
    </source>
</reference>
<dbReference type="InterPro" id="IPR017517">
    <property type="entry name" value="Maleyloyr_isom"/>
</dbReference>
<accession>A0A370GXH4</accession>
<organism evidence="2 3">
    <name type="scientific">Nocardia mexicana</name>
    <dbReference type="NCBI Taxonomy" id="279262"/>
    <lineage>
        <taxon>Bacteria</taxon>
        <taxon>Bacillati</taxon>
        <taxon>Actinomycetota</taxon>
        <taxon>Actinomycetes</taxon>
        <taxon>Mycobacteriales</taxon>
        <taxon>Nocardiaceae</taxon>
        <taxon>Nocardia</taxon>
    </lineage>
</organism>
<keyword evidence="3" id="KW-1185">Reference proteome</keyword>
<name>A0A370GXH4_9NOCA</name>
<comment type="caution">
    <text evidence="2">The sequence shown here is derived from an EMBL/GenBank/DDBJ whole genome shotgun (WGS) entry which is preliminary data.</text>
</comment>
<dbReference type="InterPro" id="IPR034660">
    <property type="entry name" value="DinB/YfiT-like"/>
</dbReference>
<dbReference type="Proteomes" id="UP000255355">
    <property type="component" value="Unassembled WGS sequence"/>
</dbReference>
<proteinExistence type="predicted"/>
<dbReference type="InterPro" id="IPR024344">
    <property type="entry name" value="MDMPI_metal-binding"/>
</dbReference>
<dbReference type="STRING" id="1210089.GCA_001613165_05388"/>
<dbReference type="OrthoDB" id="5178565at2"/>
<dbReference type="NCBIfam" id="TIGR03083">
    <property type="entry name" value="maleylpyruvate isomerase family mycothiol-dependent enzyme"/>
    <property type="match status" value="1"/>
</dbReference>
<dbReference type="EMBL" id="QQAZ01000008">
    <property type="protein sequence ID" value="RDI48281.1"/>
    <property type="molecule type" value="Genomic_DNA"/>
</dbReference>
<dbReference type="SUPFAM" id="SSF109854">
    <property type="entry name" value="DinB/YfiT-like putative metalloenzymes"/>
    <property type="match status" value="1"/>
</dbReference>
<protein>
    <submittedName>
        <fullName evidence="2">Uncharacterized protein (TIGR03083 family)</fullName>
    </submittedName>
</protein>
<feature type="domain" description="Mycothiol-dependent maleylpyruvate isomerase metal-binding" evidence="1">
    <location>
        <begin position="15"/>
        <end position="107"/>
    </location>
</feature>
<dbReference type="GO" id="GO:0046872">
    <property type="term" value="F:metal ion binding"/>
    <property type="evidence" value="ECO:0007669"/>
    <property type="project" value="InterPro"/>
</dbReference>
<dbReference type="AlphaFoldDB" id="A0A370GXH4"/>
<gene>
    <name evidence="2" type="ORF">DFR68_108110</name>
</gene>
<dbReference type="Pfam" id="PF11716">
    <property type="entry name" value="MDMPI_N"/>
    <property type="match status" value="1"/>
</dbReference>
<evidence type="ECO:0000259" key="1">
    <source>
        <dbReference type="Pfam" id="PF11716"/>
    </source>
</evidence>